<keyword evidence="8" id="KW-1185">Reference proteome</keyword>
<sequence length="84" mass="9919">MSNEKQSKDEELSFEQAMQQLEEIVGKLEEGDVPLEKAIEYFQNGMELSKLCHDKLQHVEKQMDYILREDGELKPFELQEEEKS</sequence>
<dbReference type="SUPFAM" id="SSF116842">
    <property type="entry name" value="XseB-like"/>
    <property type="match status" value="1"/>
</dbReference>
<comment type="catalytic activity">
    <reaction evidence="6">
        <text>Exonucleolytic cleavage in either 5'- to 3'- or 3'- to 5'-direction to yield nucleoside 5'-phosphates.</text>
        <dbReference type="EC" id="3.1.11.6"/>
    </reaction>
</comment>
<dbReference type="Gene3D" id="1.10.287.1040">
    <property type="entry name" value="Exonuclease VII, small subunit"/>
    <property type="match status" value="1"/>
</dbReference>
<dbReference type="InterPro" id="IPR003761">
    <property type="entry name" value="Exonuc_VII_S"/>
</dbReference>
<dbReference type="RefSeq" id="WP_026558856.1">
    <property type="nucleotide sequence ID" value="NZ_JAOYEY010000050.1"/>
</dbReference>
<dbReference type="InterPro" id="IPR037004">
    <property type="entry name" value="Exonuc_VII_ssu_sf"/>
</dbReference>
<comment type="similarity">
    <text evidence="1 6">Belongs to the XseB family.</text>
</comment>
<proteinExistence type="inferred from homology"/>
<comment type="subunit">
    <text evidence="6">Heterooligomer composed of large and small subunits.</text>
</comment>
<comment type="subcellular location">
    <subcellularLocation>
        <location evidence="6">Cytoplasm</location>
    </subcellularLocation>
</comment>
<comment type="caution">
    <text evidence="7">The sequence shown here is derived from an EMBL/GenBank/DDBJ whole genome shotgun (WGS) entry which is preliminary data.</text>
</comment>
<dbReference type="NCBIfam" id="TIGR01280">
    <property type="entry name" value="xseB"/>
    <property type="match status" value="1"/>
</dbReference>
<dbReference type="PANTHER" id="PTHR34137">
    <property type="entry name" value="EXODEOXYRIBONUCLEASE 7 SMALL SUBUNIT"/>
    <property type="match status" value="1"/>
</dbReference>
<gene>
    <name evidence="6" type="primary">xseB</name>
    <name evidence="7" type="ORF">OIH86_21340</name>
</gene>
<evidence type="ECO:0000256" key="6">
    <source>
        <dbReference type="HAMAP-Rule" id="MF_00337"/>
    </source>
</evidence>
<keyword evidence="4 6" id="KW-0378">Hydrolase</keyword>
<keyword evidence="3 6" id="KW-0540">Nuclease</keyword>
<reference evidence="7 8" key="1">
    <citation type="submission" date="2022-10" db="EMBL/GenBank/DDBJ databases">
        <title>Draft genome assembly of moderately radiation resistant bacterium Metabacillus halosaccharovorans.</title>
        <authorList>
            <person name="Pal S."/>
            <person name="Gopinathan A."/>
        </authorList>
    </citation>
    <scope>NUCLEOTIDE SEQUENCE [LARGE SCALE GENOMIC DNA]</scope>
    <source>
        <strain evidence="7 8">VITHBRA001</strain>
    </source>
</reference>
<dbReference type="NCBIfam" id="NF010666">
    <property type="entry name" value="PRK14063.1"/>
    <property type="match status" value="1"/>
</dbReference>
<name>A0ABT3DMW0_9BACI</name>
<dbReference type="EMBL" id="JAOYEY010000050">
    <property type="protein sequence ID" value="MCV9888196.1"/>
    <property type="molecule type" value="Genomic_DNA"/>
</dbReference>
<dbReference type="PIRSF" id="PIRSF006488">
    <property type="entry name" value="Exonuc_VII_S"/>
    <property type="match status" value="1"/>
</dbReference>
<dbReference type="EC" id="3.1.11.6" evidence="6"/>
<protein>
    <recommendedName>
        <fullName evidence="6">Exodeoxyribonuclease 7 small subunit</fullName>
        <ecNumber evidence="6">3.1.11.6</ecNumber>
    </recommendedName>
    <alternativeName>
        <fullName evidence="6">Exodeoxyribonuclease VII small subunit</fullName>
        <shortName evidence="6">Exonuclease VII small subunit</shortName>
    </alternativeName>
</protein>
<comment type="function">
    <text evidence="6">Bidirectionally degrades single-stranded DNA into large acid-insoluble oligonucleotides, which are then degraded further into small acid-soluble oligonucleotides.</text>
</comment>
<keyword evidence="5 6" id="KW-0269">Exonuclease</keyword>
<evidence type="ECO:0000313" key="8">
    <source>
        <dbReference type="Proteomes" id="UP001526147"/>
    </source>
</evidence>
<accession>A0ABT3DMW0</accession>
<evidence type="ECO:0000256" key="4">
    <source>
        <dbReference type="ARBA" id="ARBA00022801"/>
    </source>
</evidence>
<dbReference type="HAMAP" id="MF_00337">
    <property type="entry name" value="Exonuc_7_S"/>
    <property type="match status" value="1"/>
</dbReference>
<evidence type="ECO:0000256" key="1">
    <source>
        <dbReference type="ARBA" id="ARBA00009998"/>
    </source>
</evidence>
<dbReference type="Pfam" id="PF02609">
    <property type="entry name" value="Exonuc_VII_S"/>
    <property type="match status" value="1"/>
</dbReference>
<keyword evidence="2 6" id="KW-0963">Cytoplasm</keyword>
<evidence type="ECO:0000256" key="3">
    <source>
        <dbReference type="ARBA" id="ARBA00022722"/>
    </source>
</evidence>
<dbReference type="GO" id="GO:0008855">
    <property type="term" value="F:exodeoxyribonuclease VII activity"/>
    <property type="evidence" value="ECO:0007669"/>
    <property type="project" value="UniProtKB-EC"/>
</dbReference>
<organism evidence="7 8">
    <name type="scientific">Metabacillus halosaccharovorans</name>
    <dbReference type="NCBI Taxonomy" id="930124"/>
    <lineage>
        <taxon>Bacteria</taxon>
        <taxon>Bacillati</taxon>
        <taxon>Bacillota</taxon>
        <taxon>Bacilli</taxon>
        <taxon>Bacillales</taxon>
        <taxon>Bacillaceae</taxon>
        <taxon>Metabacillus</taxon>
    </lineage>
</organism>
<evidence type="ECO:0000313" key="7">
    <source>
        <dbReference type="EMBL" id="MCV9888196.1"/>
    </source>
</evidence>
<dbReference type="Proteomes" id="UP001526147">
    <property type="component" value="Unassembled WGS sequence"/>
</dbReference>
<evidence type="ECO:0000256" key="5">
    <source>
        <dbReference type="ARBA" id="ARBA00022839"/>
    </source>
</evidence>
<dbReference type="PANTHER" id="PTHR34137:SF1">
    <property type="entry name" value="EXODEOXYRIBONUCLEASE 7 SMALL SUBUNIT"/>
    <property type="match status" value="1"/>
</dbReference>
<evidence type="ECO:0000256" key="2">
    <source>
        <dbReference type="ARBA" id="ARBA00022490"/>
    </source>
</evidence>